<dbReference type="EMBL" id="REGN01005409">
    <property type="protein sequence ID" value="RNA13453.1"/>
    <property type="molecule type" value="Genomic_DNA"/>
</dbReference>
<name>A0A3M7QQA1_BRAPC</name>
<evidence type="ECO:0000313" key="2">
    <source>
        <dbReference type="Proteomes" id="UP000276133"/>
    </source>
</evidence>
<protein>
    <submittedName>
        <fullName evidence="1">Uncharacterized protein</fullName>
    </submittedName>
</protein>
<organism evidence="1 2">
    <name type="scientific">Brachionus plicatilis</name>
    <name type="common">Marine rotifer</name>
    <name type="synonym">Brachionus muelleri</name>
    <dbReference type="NCBI Taxonomy" id="10195"/>
    <lineage>
        <taxon>Eukaryota</taxon>
        <taxon>Metazoa</taxon>
        <taxon>Spiralia</taxon>
        <taxon>Gnathifera</taxon>
        <taxon>Rotifera</taxon>
        <taxon>Eurotatoria</taxon>
        <taxon>Monogononta</taxon>
        <taxon>Pseudotrocha</taxon>
        <taxon>Ploima</taxon>
        <taxon>Brachionidae</taxon>
        <taxon>Brachionus</taxon>
    </lineage>
</organism>
<gene>
    <name evidence="1" type="ORF">BpHYR1_049529</name>
</gene>
<dbReference type="AlphaFoldDB" id="A0A3M7QQA1"/>
<accession>A0A3M7QQA1</accession>
<evidence type="ECO:0000313" key="1">
    <source>
        <dbReference type="EMBL" id="RNA13453.1"/>
    </source>
</evidence>
<dbReference type="Proteomes" id="UP000276133">
    <property type="component" value="Unassembled WGS sequence"/>
</dbReference>
<proteinExistence type="predicted"/>
<comment type="caution">
    <text evidence="1">The sequence shown here is derived from an EMBL/GenBank/DDBJ whole genome shotgun (WGS) entry which is preliminary data.</text>
</comment>
<sequence length="128" mass="14962">MEFLNPEKTLGLFDNFKYNIHKKNDNGTIRWRCESCKSMSVTTDLDGVLTRTLDANNSHKNVLTPLIKWWGTLIRFVITRFDCASFDIILFNIWFGLKLSGKGPSVNWENLVDQLYKDYLLIEINKKI</sequence>
<reference evidence="1 2" key="1">
    <citation type="journal article" date="2018" name="Sci. Rep.">
        <title>Genomic signatures of local adaptation to the degree of environmental predictability in rotifers.</title>
        <authorList>
            <person name="Franch-Gras L."/>
            <person name="Hahn C."/>
            <person name="Garcia-Roger E.M."/>
            <person name="Carmona M.J."/>
            <person name="Serra M."/>
            <person name="Gomez A."/>
        </authorList>
    </citation>
    <scope>NUCLEOTIDE SEQUENCE [LARGE SCALE GENOMIC DNA]</scope>
    <source>
        <strain evidence="1">HYR1</strain>
    </source>
</reference>
<keyword evidence="2" id="KW-1185">Reference proteome</keyword>